<dbReference type="OrthoDB" id="432835at2759"/>
<evidence type="ECO:0000313" key="8">
    <source>
        <dbReference type="Proteomes" id="UP000322000"/>
    </source>
</evidence>
<evidence type="ECO:0000256" key="2">
    <source>
        <dbReference type="ARBA" id="ARBA00006840"/>
    </source>
</evidence>
<evidence type="ECO:0000256" key="1">
    <source>
        <dbReference type="ARBA" id="ARBA00004141"/>
    </source>
</evidence>
<evidence type="ECO:0000256" key="7">
    <source>
        <dbReference type="RuleBase" id="RU361218"/>
    </source>
</evidence>
<evidence type="ECO:0000256" key="3">
    <source>
        <dbReference type="ARBA" id="ARBA00022692"/>
    </source>
</evidence>
<dbReference type="AlphaFoldDB" id="A0A7E5WRW6"/>
<dbReference type="SUPFAM" id="SSF48652">
    <property type="entry name" value="Tetraspanin"/>
    <property type="match status" value="1"/>
</dbReference>
<dbReference type="InterPro" id="IPR008952">
    <property type="entry name" value="Tetraspanin_EC2_sf"/>
</dbReference>
<protein>
    <recommendedName>
        <fullName evidence="7">Tetraspanin</fullName>
    </recommendedName>
</protein>
<dbReference type="CDD" id="cd03127">
    <property type="entry name" value="tetraspanin_LEL"/>
    <property type="match status" value="1"/>
</dbReference>
<keyword evidence="5 7" id="KW-0472">Membrane</keyword>
<keyword evidence="6" id="KW-1015">Disulfide bond</keyword>
<feature type="transmembrane region" description="Helical" evidence="7">
    <location>
        <begin position="84"/>
        <end position="108"/>
    </location>
</feature>
<dbReference type="InterPro" id="IPR018499">
    <property type="entry name" value="Tetraspanin/Peripherin"/>
</dbReference>
<accession>A0A7E5WRW6</accession>
<proteinExistence type="inferred from homology"/>
<feature type="transmembrane region" description="Helical" evidence="7">
    <location>
        <begin position="53"/>
        <end position="72"/>
    </location>
</feature>
<feature type="transmembrane region" description="Helical" evidence="7">
    <location>
        <begin position="12"/>
        <end position="33"/>
    </location>
</feature>
<dbReference type="GO" id="GO:0005886">
    <property type="term" value="C:plasma membrane"/>
    <property type="evidence" value="ECO:0007669"/>
    <property type="project" value="TreeGrafter"/>
</dbReference>
<gene>
    <name evidence="9" type="primary">LOC113505152</name>
</gene>
<dbReference type="KEGG" id="tnl:113505152"/>
<dbReference type="RefSeq" id="XP_026743515.1">
    <property type="nucleotide sequence ID" value="XM_026887714.1"/>
</dbReference>
<feature type="disulfide bond" evidence="6">
    <location>
        <begin position="139"/>
        <end position="158"/>
    </location>
</feature>
<comment type="similarity">
    <text evidence="2 7">Belongs to the tetraspanin (TM4SF) family.</text>
</comment>
<comment type="subcellular location">
    <subcellularLocation>
        <location evidence="1 7">Membrane</location>
        <topology evidence="1 7">Multi-pass membrane protein</topology>
    </subcellularLocation>
</comment>
<dbReference type="PRINTS" id="PR00259">
    <property type="entry name" value="TMFOUR"/>
</dbReference>
<dbReference type="PANTHER" id="PTHR19282:SF544">
    <property type="entry name" value="TETRASPANIN"/>
    <property type="match status" value="1"/>
</dbReference>
<evidence type="ECO:0000256" key="5">
    <source>
        <dbReference type="ARBA" id="ARBA00023136"/>
    </source>
</evidence>
<dbReference type="GeneID" id="113505152"/>
<evidence type="ECO:0000313" key="9">
    <source>
        <dbReference type="RefSeq" id="XP_026743515.1"/>
    </source>
</evidence>
<keyword evidence="8" id="KW-1185">Reference proteome</keyword>
<dbReference type="Proteomes" id="UP000322000">
    <property type="component" value="Chromosome 24"/>
</dbReference>
<feature type="disulfide bond" evidence="6">
    <location>
        <begin position="138"/>
        <end position="170"/>
    </location>
</feature>
<sequence>MFRGFAKYLIYSVNLVFTLIGLLITALGAFIVIKINQLKEAVPILGTNEYLQLAPYGVLVFGLIIFVVSFSGCCGTGMQVKWLLILYTVFLSILIALKLALVVLMFMADVKKATDATLTQSFDKNDGILQGCEAYFECCGTYGPESYNNTGNLVPYTCCKGYTGKESLTCYKDDAYPEGCLTKVAAKVSKFVRNTAISAIVIMAFECAFLGVTIYLIRTIKPKEGCKPEEDKTEKENS</sequence>
<dbReference type="PIRSF" id="PIRSF002419">
    <property type="entry name" value="Tetraspanin"/>
    <property type="match status" value="1"/>
</dbReference>
<reference evidence="9" key="1">
    <citation type="submission" date="2025-08" db="UniProtKB">
        <authorList>
            <consortium name="RefSeq"/>
        </authorList>
    </citation>
    <scope>IDENTIFICATION</scope>
</reference>
<organism evidence="8 9">
    <name type="scientific">Trichoplusia ni</name>
    <name type="common">Cabbage looper</name>
    <dbReference type="NCBI Taxonomy" id="7111"/>
    <lineage>
        <taxon>Eukaryota</taxon>
        <taxon>Metazoa</taxon>
        <taxon>Ecdysozoa</taxon>
        <taxon>Arthropoda</taxon>
        <taxon>Hexapoda</taxon>
        <taxon>Insecta</taxon>
        <taxon>Pterygota</taxon>
        <taxon>Neoptera</taxon>
        <taxon>Endopterygota</taxon>
        <taxon>Lepidoptera</taxon>
        <taxon>Glossata</taxon>
        <taxon>Ditrysia</taxon>
        <taxon>Noctuoidea</taxon>
        <taxon>Noctuidae</taxon>
        <taxon>Plusiinae</taxon>
        <taxon>Trichoplusia</taxon>
    </lineage>
</organism>
<keyword evidence="3 7" id="KW-0812">Transmembrane</keyword>
<evidence type="ECO:0000256" key="6">
    <source>
        <dbReference type="PIRSR" id="PIRSR002419-1"/>
    </source>
</evidence>
<dbReference type="InParanoid" id="A0A7E5WRW6"/>
<feature type="transmembrane region" description="Helical" evidence="7">
    <location>
        <begin position="196"/>
        <end position="217"/>
    </location>
</feature>
<name>A0A7E5WRW6_TRINI</name>
<dbReference type="Pfam" id="PF00335">
    <property type="entry name" value="Tetraspanin"/>
    <property type="match status" value="1"/>
</dbReference>
<dbReference type="InterPro" id="IPR000301">
    <property type="entry name" value="Tetraspanin_animals"/>
</dbReference>
<dbReference type="PANTHER" id="PTHR19282">
    <property type="entry name" value="TETRASPANIN"/>
    <property type="match status" value="1"/>
</dbReference>
<evidence type="ECO:0000256" key="4">
    <source>
        <dbReference type="ARBA" id="ARBA00022989"/>
    </source>
</evidence>
<keyword evidence="4 7" id="KW-1133">Transmembrane helix</keyword>